<protein>
    <submittedName>
        <fullName evidence="2">Uncharacterized protein isoform X1</fullName>
    </submittedName>
</protein>
<accession>A0AC58H7L7</accession>
<dbReference type="Proteomes" id="UP000000437">
    <property type="component" value="Chromosome 14"/>
</dbReference>
<keyword evidence="1" id="KW-1185">Reference proteome</keyword>
<evidence type="ECO:0000313" key="1">
    <source>
        <dbReference type="Proteomes" id="UP000000437"/>
    </source>
</evidence>
<name>A0AC58H7L7_DANRE</name>
<organism evidence="1 2">
    <name type="scientific">Danio rerio</name>
    <name type="common">Zebrafish</name>
    <name type="synonym">Brachydanio rerio</name>
    <dbReference type="NCBI Taxonomy" id="7955"/>
    <lineage>
        <taxon>Eukaryota</taxon>
        <taxon>Metazoa</taxon>
        <taxon>Chordata</taxon>
        <taxon>Craniata</taxon>
        <taxon>Vertebrata</taxon>
        <taxon>Euteleostomi</taxon>
        <taxon>Actinopterygii</taxon>
        <taxon>Neopterygii</taxon>
        <taxon>Teleostei</taxon>
        <taxon>Ostariophysi</taxon>
        <taxon>Cypriniformes</taxon>
        <taxon>Danionidae</taxon>
        <taxon>Danioninae</taxon>
        <taxon>Danio</taxon>
    </lineage>
</organism>
<sequence length="1490" mass="170461">MSRQQKKGPMKPVSVEQEEEQGRPAEEEMEHKDKDEMASREPTLADLTSLFSAHMAKMDSREAVRKQEHIDQERRFKALQHQFSLLQMEVQARTSPTSDACHIDTHSLDVHGAQADTDNQQFTSPNVFHSNADLIDDRFPPPRFREPRLEKLADSDDIEHFLITFERIATACRWPKADWAFHLIPLLTGRARAAYVQMDLDDSTEYDKVKAAILVKYDINAETYRLRFRSLTVLPSEAPKELYTRLKDLYGKWIKPKGKTTEEVGEIIILEQYLRMLSPELQVWIRERDPTTAAEAAALADVFVAARGKNQSWGRKTSSEARRPPFPQFQPKSMAGLGKTPKGGSPEMKPAMTLRRPVVCYLCGQEGHTKPVCPRNVVKPTNLCYVPRGWEDKAQKPNSLLHAITVKVNGKEFPALIDTGSDQTLVSRKVVAPSSVNASNKLSICCVHGDERLVPTADLYLAVNNQPYLLEVGVVDNLPYPVVLGRDLPVLLDLIQPMSQCNMVLTRAKAKQQDEPAQTLSMLPFYNADLETSPPKPKTTRRQRRHAKLQYNASRLPAGEVDGLNPQMKLPTNISELQQNDTSLVAYFEQANQMEMGDKVMNDNCERFMISENILYRQIGSVKQLIVPKEARELVLHLSHSIPWAGHLGVRKTIERIKKYFYWPGLKADVVQYCKSCPECQLVSLHHPPRVPLQPLPLISTPFERLGMDIVGPVEKSSLGNRFLLVITDYATRYPEVFPLKSMKAKNVATCLIQFCSRVGLPREILTDQGTNFMSTLLKQVYQLLGIKSLRTTPYHPQTDGLTERFNQTLKQMLRKFVDETGKNWDQWLPYILFAYREVPQASTGFSPFELLYGHEVRGPLTLLKEMWEGIKGEREPSNVVAYVLQMRERLEKMRALARTHMAEAQKHQRTWYDQRAREREFVSGEKVLVMLPSKENKLLAKWQGPFNIKSRLGPTTYEVATPGQEHASRILHVNLLKKWVPRSEQVLLVCRVQGDEECEDQYLPQSTSADIRLDHLPEKQRRQVSTLCNPQIFSELPGHTSLIQHDVILKPDVAVRRMSYRIPEKLQEALKEEVDFMLSLGIIEPSQSEWCHPVVLVPKKDGNIRFCIDFRYLNSVSQFDCYPTPRIDSLIDRLGKAVYLTTLDLSKGYWQIPLTERARPLTAFRTPWGLFQFRFLPFGLHGAPATFQRLMDQVLQGLTFAAAYLDDIIIYSTTWEEHMQHLHEVFQRLQRAGLTANPAKCAIARKEAEYLGFVIGNGVVRPQIKKIQALEECPLPQTRKELRSFLGMAGFYNRFIPNFSSRAATLTDMVGVRCPNQCQWTEERMAAFKDIQTALTTNTVLYNPDFTKEFIVQTDASERGLGAVLLQGSPGERRPVVFISRKLFPRETRYSTIEKECLAVKWALDSLRYYLLGREFILETDHKALQWLERMRDTNGRITRWYLAMQPFRFKVHHVPGKANVTADYLSRCASETPEGRGCVMSCHMATQD</sequence>
<evidence type="ECO:0000313" key="2">
    <source>
        <dbReference type="RefSeq" id="XP_073777976.1"/>
    </source>
</evidence>
<proteinExistence type="predicted"/>
<gene>
    <name evidence="2" type="primary">LOC137487592</name>
</gene>
<dbReference type="RefSeq" id="XP_073777976.1">
    <property type="nucleotide sequence ID" value="XM_073921875.1"/>
</dbReference>
<reference evidence="2" key="1">
    <citation type="submission" date="2025-08" db="UniProtKB">
        <authorList>
            <consortium name="RefSeq"/>
        </authorList>
    </citation>
    <scope>IDENTIFICATION</scope>
    <source>
        <strain evidence="2">Tuebingen</strain>
        <tissue evidence="2">Fibroblasts and whole tissue</tissue>
    </source>
</reference>